<organism evidence="1 2">
    <name type="scientific">Armillaria ostoyae</name>
    <name type="common">Armillaria root rot fungus</name>
    <dbReference type="NCBI Taxonomy" id="47428"/>
    <lineage>
        <taxon>Eukaryota</taxon>
        <taxon>Fungi</taxon>
        <taxon>Dikarya</taxon>
        <taxon>Basidiomycota</taxon>
        <taxon>Agaricomycotina</taxon>
        <taxon>Agaricomycetes</taxon>
        <taxon>Agaricomycetidae</taxon>
        <taxon>Agaricales</taxon>
        <taxon>Marasmiineae</taxon>
        <taxon>Physalacriaceae</taxon>
        <taxon>Armillaria</taxon>
    </lineage>
</organism>
<gene>
    <name evidence="1" type="ORF">ARMOST_02592</name>
</gene>
<reference evidence="2" key="1">
    <citation type="journal article" date="2017" name="Nat. Ecol. Evol.">
        <title>Genome expansion and lineage-specific genetic innovations in the forest pathogenic fungi Armillaria.</title>
        <authorList>
            <person name="Sipos G."/>
            <person name="Prasanna A.N."/>
            <person name="Walter M.C."/>
            <person name="O'Connor E."/>
            <person name="Balint B."/>
            <person name="Krizsan K."/>
            <person name="Kiss B."/>
            <person name="Hess J."/>
            <person name="Varga T."/>
            <person name="Slot J."/>
            <person name="Riley R."/>
            <person name="Boka B."/>
            <person name="Rigling D."/>
            <person name="Barry K."/>
            <person name="Lee J."/>
            <person name="Mihaltcheva S."/>
            <person name="LaButti K."/>
            <person name="Lipzen A."/>
            <person name="Waldron R."/>
            <person name="Moloney N.M."/>
            <person name="Sperisen C."/>
            <person name="Kredics L."/>
            <person name="Vagvoelgyi C."/>
            <person name="Patrignani A."/>
            <person name="Fitzpatrick D."/>
            <person name="Nagy I."/>
            <person name="Doyle S."/>
            <person name="Anderson J.B."/>
            <person name="Grigoriev I.V."/>
            <person name="Gueldener U."/>
            <person name="Muensterkoetter M."/>
            <person name="Nagy L.G."/>
        </authorList>
    </citation>
    <scope>NUCLEOTIDE SEQUENCE [LARGE SCALE GENOMIC DNA]</scope>
    <source>
        <strain evidence="2">C18/9</strain>
    </source>
</reference>
<dbReference type="EMBL" id="FUEG01000002">
    <property type="protein sequence ID" value="SJK99299.1"/>
    <property type="molecule type" value="Genomic_DNA"/>
</dbReference>
<dbReference type="OrthoDB" id="2915282at2759"/>
<sequence>MTIFVCQICDTIQDFAEYYHPYSQDSLERIVKEGPWTFDTAVPYSKFMPYDPVPRTMPWLSTLPNLPQTRLLPTSKVASSTCAPMQSLARAKKDVTSNGGLWMYQ</sequence>
<name>A0A284QS45_ARMOS</name>
<evidence type="ECO:0000313" key="2">
    <source>
        <dbReference type="Proteomes" id="UP000219338"/>
    </source>
</evidence>
<evidence type="ECO:0000313" key="1">
    <source>
        <dbReference type="EMBL" id="SJK99299.1"/>
    </source>
</evidence>
<dbReference type="AlphaFoldDB" id="A0A284QS45"/>
<proteinExistence type="predicted"/>
<protein>
    <submittedName>
        <fullName evidence="1">Uncharacterized protein</fullName>
    </submittedName>
</protein>
<keyword evidence="2" id="KW-1185">Reference proteome</keyword>
<dbReference type="Proteomes" id="UP000219338">
    <property type="component" value="Unassembled WGS sequence"/>
</dbReference>
<accession>A0A284QS45</accession>